<dbReference type="Pfam" id="PF00300">
    <property type="entry name" value="His_Phos_1"/>
    <property type="match status" value="1"/>
</dbReference>
<gene>
    <name evidence="1" type="ORF">GCM10011494_16740</name>
</gene>
<dbReference type="Gene3D" id="3.40.50.1240">
    <property type="entry name" value="Phosphoglycerate mutase-like"/>
    <property type="match status" value="1"/>
</dbReference>
<reference evidence="1" key="1">
    <citation type="journal article" date="2014" name="Int. J. Syst. Evol. Microbiol.">
        <title>Complete genome sequence of Corynebacterium casei LMG S-19264T (=DSM 44701T), isolated from a smear-ripened cheese.</title>
        <authorList>
            <consortium name="US DOE Joint Genome Institute (JGI-PGF)"/>
            <person name="Walter F."/>
            <person name="Albersmeier A."/>
            <person name="Kalinowski J."/>
            <person name="Ruckert C."/>
        </authorList>
    </citation>
    <scope>NUCLEOTIDE SEQUENCE</scope>
    <source>
        <strain evidence="1">CGMCC 1.15095</strain>
    </source>
</reference>
<dbReference type="Proteomes" id="UP000608154">
    <property type="component" value="Unassembled WGS sequence"/>
</dbReference>
<evidence type="ECO:0000313" key="2">
    <source>
        <dbReference type="Proteomes" id="UP000608154"/>
    </source>
</evidence>
<dbReference type="SUPFAM" id="SSF53254">
    <property type="entry name" value="Phosphoglycerate mutase-like"/>
    <property type="match status" value="1"/>
</dbReference>
<reference evidence="1" key="2">
    <citation type="submission" date="2020-09" db="EMBL/GenBank/DDBJ databases">
        <authorList>
            <person name="Sun Q."/>
            <person name="Zhou Y."/>
        </authorList>
    </citation>
    <scope>NUCLEOTIDE SEQUENCE</scope>
    <source>
        <strain evidence="1">CGMCC 1.15095</strain>
    </source>
</reference>
<dbReference type="AlphaFoldDB" id="A0A916X5M9"/>
<sequence>MSGFLLHLLRHGPPLRTGLLLGCTDEPPLDAACPKLLARVHALAVERIVTSDLKRASVSAEILAEARGLPLSVDPRWRELHFGMWDGLAPATLPREALERFWADPDACPPPGGERWSDLRSRVSDAIGGISDHTLVITHAGAMRAALSVLTGLDHRGVWALDLPYGALLTLRVWPGDHLSAQVIGLRAEDMG</sequence>
<proteinExistence type="predicted"/>
<organism evidence="1 2">
    <name type="scientific">Novosphingobium endophyticum</name>
    <dbReference type="NCBI Taxonomy" id="1955250"/>
    <lineage>
        <taxon>Bacteria</taxon>
        <taxon>Pseudomonadati</taxon>
        <taxon>Pseudomonadota</taxon>
        <taxon>Alphaproteobacteria</taxon>
        <taxon>Sphingomonadales</taxon>
        <taxon>Sphingomonadaceae</taxon>
        <taxon>Novosphingobium</taxon>
    </lineage>
</organism>
<evidence type="ECO:0008006" key="3">
    <source>
        <dbReference type="Google" id="ProtNLM"/>
    </source>
</evidence>
<dbReference type="SMART" id="SM00855">
    <property type="entry name" value="PGAM"/>
    <property type="match status" value="1"/>
</dbReference>
<accession>A0A916X5M9</accession>
<comment type="caution">
    <text evidence="1">The sequence shown here is derived from an EMBL/GenBank/DDBJ whole genome shotgun (WGS) entry which is preliminary data.</text>
</comment>
<dbReference type="EMBL" id="BMHK01000009">
    <property type="protein sequence ID" value="GGB98919.1"/>
    <property type="molecule type" value="Genomic_DNA"/>
</dbReference>
<protein>
    <recommendedName>
        <fullName evidence="3">Histidine phosphatase family protein</fullName>
    </recommendedName>
</protein>
<dbReference type="InterPro" id="IPR013078">
    <property type="entry name" value="His_Pase_superF_clade-1"/>
</dbReference>
<evidence type="ECO:0000313" key="1">
    <source>
        <dbReference type="EMBL" id="GGB98919.1"/>
    </source>
</evidence>
<dbReference type="CDD" id="cd07067">
    <property type="entry name" value="HP_PGM_like"/>
    <property type="match status" value="1"/>
</dbReference>
<keyword evidence="2" id="KW-1185">Reference proteome</keyword>
<dbReference type="RefSeq" id="WP_188770413.1">
    <property type="nucleotide sequence ID" value="NZ_BMHK01000009.1"/>
</dbReference>
<dbReference type="InterPro" id="IPR029033">
    <property type="entry name" value="His_PPase_superfam"/>
</dbReference>
<name>A0A916X5M9_9SPHN</name>